<dbReference type="AlphaFoldDB" id="A0A366FLM7"/>
<keyword evidence="3" id="KW-1185">Reference proteome</keyword>
<dbReference type="EMBL" id="QNRK01000008">
    <property type="protein sequence ID" value="RBP15481.1"/>
    <property type="molecule type" value="Genomic_DNA"/>
</dbReference>
<dbReference type="SUPFAM" id="SSF53756">
    <property type="entry name" value="UDP-Glycosyltransferase/glycogen phosphorylase"/>
    <property type="match status" value="1"/>
</dbReference>
<keyword evidence="2" id="KW-0808">Transferase</keyword>
<dbReference type="PANTHER" id="PTHR45947:SF3">
    <property type="entry name" value="SULFOQUINOVOSYL TRANSFERASE SQD2"/>
    <property type="match status" value="1"/>
</dbReference>
<dbReference type="PANTHER" id="PTHR45947">
    <property type="entry name" value="SULFOQUINOVOSYL TRANSFERASE SQD2"/>
    <property type="match status" value="1"/>
</dbReference>
<proteinExistence type="predicted"/>
<dbReference type="Proteomes" id="UP000253529">
    <property type="component" value="Unassembled WGS sequence"/>
</dbReference>
<protein>
    <submittedName>
        <fullName evidence="2">Glycosyltransferase involved in cell wall biosynthesis</fullName>
    </submittedName>
</protein>
<evidence type="ECO:0000259" key="1">
    <source>
        <dbReference type="Pfam" id="PF13439"/>
    </source>
</evidence>
<organism evidence="2 3">
    <name type="scientific">Roseiarcus fermentans</name>
    <dbReference type="NCBI Taxonomy" id="1473586"/>
    <lineage>
        <taxon>Bacteria</taxon>
        <taxon>Pseudomonadati</taxon>
        <taxon>Pseudomonadota</taxon>
        <taxon>Alphaproteobacteria</taxon>
        <taxon>Hyphomicrobiales</taxon>
        <taxon>Roseiarcaceae</taxon>
        <taxon>Roseiarcus</taxon>
    </lineage>
</organism>
<feature type="domain" description="Glycosyltransferase subfamily 4-like N-terminal" evidence="1">
    <location>
        <begin position="38"/>
        <end position="186"/>
    </location>
</feature>
<dbReference type="Gene3D" id="3.40.50.2000">
    <property type="entry name" value="Glycogen Phosphorylase B"/>
    <property type="match status" value="2"/>
</dbReference>
<dbReference type="InterPro" id="IPR050194">
    <property type="entry name" value="Glycosyltransferase_grp1"/>
</dbReference>
<sequence length="404" mass="42095">MNGEPFSPFGRGADAPLAGRTIMQIASPASAGADRRATVAVAEALVEAGARALVLSERDELASEAQAVGALHVPFPASSENPISMMLNVRRLARILAAERVDLVHARSRSAAWVALGAARTLGRALVTSIPGEGPTAPPRTRFESAIAEGDLVVAASDYAAGRVLAMFPAAAPRLRLVRPGLDVARFSPEAISRQRVGKARERWGVASHERVVLAPGRLAPGRGQALMVEAAALLAGRGLEDLRWVLAGEGQKPSVGRELDQLAVRRGVKDAVVRLGAEVDRPAAFVAASVVAFPTRDADGVTRAVIEAAAAGALVIVADVGAASEVVFAPPHAPPEQRTGWLVPPGDAGALAEAIETALTLGASAREATRRRSRERTATFYSAMRMTGDTLAVYAEALQQRGL</sequence>
<gene>
    <name evidence="2" type="ORF">DFR50_10837</name>
</gene>
<evidence type="ECO:0000313" key="3">
    <source>
        <dbReference type="Proteomes" id="UP000253529"/>
    </source>
</evidence>
<dbReference type="Pfam" id="PF13439">
    <property type="entry name" value="Glyco_transf_4"/>
    <property type="match status" value="1"/>
</dbReference>
<name>A0A366FLM7_9HYPH</name>
<dbReference type="Pfam" id="PF13692">
    <property type="entry name" value="Glyco_trans_1_4"/>
    <property type="match status" value="1"/>
</dbReference>
<dbReference type="GO" id="GO:0016758">
    <property type="term" value="F:hexosyltransferase activity"/>
    <property type="evidence" value="ECO:0007669"/>
    <property type="project" value="TreeGrafter"/>
</dbReference>
<dbReference type="RefSeq" id="WP_245427469.1">
    <property type="nucleotide sequence ID" value="NZ_QNRK01000008.1"/>
</dbReference>
<reference evidence="2 3" key="1">
    <citation type="submission" date="2018-06" db="EMBL/GenBank/DDBJ databases">
        <title>Genomic Encyclopedia of Type Strains, Phase IV (KMG-IV): sequencing the most valuable type-strain genomes for metagenomic binning, comparative biology and taxonomic classification.</title>
        <authorList>
            <person name="Goeker M."/>
        </authorList>
    </citation>
    <scope>NUCLEOTIDE SEQUENCE [LARGE SCALE GENOMIC DNA]</scope>
    <source>
        <strain evidence="2 3">DSM 24875</strain>
    </source>
</reference>
<evidence type="ECO:0000313" key="2">
    <source>
        <dbReference type="EMBL" id="RBP15481.1"/>
    </source>
</evidence>
<comment type="caution">
    <text evidence="2">The sequence shown here is derived from an EMBL/GenBank/DDBJ whole genome shotgun (WGS) entry which is preliminary data.</text>
</comment>
<accession>A0A366FLM7</accession>
<dbReference type="InterPro" id="IPR028098">
    <property type="entry name" value="Glyco_trans_4-like_N"/>
</dbReference>